<dbReference type="InterPro" id="IPR012093">
    <property type="entry name" value="Pirin"/>
</dbReference>
<dbReference type="InterPro" id="IPR003829">
    <property type="entry name" value="Pirin_N_dom"/>
</dbReference>
<protein>
    <submittedName>
        <fullName evidence="6">Pirin family protein</fullName>
    </submittedName>
</protein>
<comment type="caution">
    <text evidence="6">The sequence shown here is derived from an EMBL/GenBank/DDBJ whole genome shotgun (WGS) entry which is preliminary data.</text>
</comment>
<dbReference type="Pfam" id="PF05726">
    <property type="entry name" value="Pirin_C"/>
    <property type="match status" value="1"/>
</dbReference>
<proteinExistence type="inferred from homology"/>
<evidence type="ECO:0000256" key="3">
    <source>
        <dbReference type="RuleBase" id="RU003457"/>
    </source>
</evidence>
<evidence type="ECO:0000313" key="6">
    <source>
        <dbReference type="EMBL" id="NHO68460.1"/>
    </source>
</evidence>
<evidence type="ECO:0000259" key="5">
    <source>
        <dbReference type="Pfam" id="PF05726"/>
    </source>
</evidence>
<feature type="binding site" evidence="2">
    <location>
        <position position="102"/>
    </location>
    <ligand>
        <name>Fe cation</name>
        <dbReference type="ChEBI" id="CHEBI:24875"/>
    </ligand>
</feature>
<keyword evidence="7" id="KW-1185">Reference proteome</keyword>
<reference evidence="6" key="1">
    <citation type="submission" date="2020-03" db="EMBL/GenBank/DDBJ databases">
        <authorList>
            <person name="Guo F."/>
        </authorList>
    </citation>
    <scope>NUCLEOTIDE SEQUENCE</scope>
    <source>
        <strain evidence="6">JCM 30134</strain>
    </source>
</reference>
<dbReference type="CDD" id="cd02247">
    <property type="entry name" value="cupin_pirin_C"/>
    <property type="match status" value="1"/>
</dbReference>
<dbReference type="EMBL" id="JAAONZ010000032">
    <property type="protein sequence ID" value="NHO68460.1"/>
    <property type="molecule type" value="Genomic_DNA"/>
</dbReference>
<feature type="domain" description="Pirin C-terminal" evidence="5">
    <location>
        <begin position="185"/>
        <end position="288"/>
    </location>
</feature>
<dbReference type="GO" id="GO:0046872">
    <property type="term" value="F:metal ion binding"/>
    <property type="evidence" value="ECO:0007669"/>
    <property type="project" value="UniProtKB-KW"/>
</dbReference>
<dbReference type="InterPro" id="IPR008778">
    <property type="entry name" value="Pirin_C_dom"/>
</dbReference>
<keyword evidence="2" id="KW-0408">Iron</keyword>
<feature type="domain" description="Pirin N-terminal" evidence="4">
    <location>
        <begin position="23"/>
        <end position="120"/>
    </location>
</feature>
<accession>A0A9E5T2I3</accession>
<feature type="binding site" evidence="2">
    <location>
        <position position="104"/>
    </location>
    <ligand>
        <name>Fe cation</name>
        <dbReference type="ChEBI" id="CHEBI:24875"/>
    </ligand>
</feature>
<dbReference type="InterPro" id="IPR014710">
    <property type="entry name" value="RmlC-like_jellyroll"/>
</dbReference>
<evidence type="ECO:0000259" key="4">
    <source>
        <dbReference type="Pfam" id="PF02678"/>
    </source>
</evidence>
<dbReference type="PANTHER" id="PTHR13903">
    <property type="entry name" value="PIRIN-RELATED"/>
    <property type="match status" value="1"/>
</dbReference>
<comment type="cofactor">
    <cofactor evidence="2">
        <name>Fe cation</name>
        <dbReference type="ChEBI" id="CHEBI:24875"/>
    </cofactor>
    <text evidence="2">Binds 1 Fe cation per subunit.</text>
</comment>
<dbReference type="Proteomes" id="UP000787472">
    <property type="component" value="Unassembled WGS sequence"/>
</dbReference>
<dbReference type="CDD" id="cd02909">
    <property type="entry name" value="cupin_pirin_N"/>
    <property type="match status" value="1"/>
</dbReference>
<evidence type="ECO:0000313" key="7">
    <source>
        <dbReference type="Proteomes" id="UP000787472"/>
    </source>
</evidence>
<organism evidence="6 7">
    <name type="scientific">Pseudomaricurvus hydrocarbonicus</name>
    <dbReference type="NCBI Taxonomy" id="1470433"/>
    <lineage>
        <taxon>Bacteria</taxon>
        <taxon>Pseudomonadati</taxon>
        <taxon>Pseudomonadota</taxon>
        <taxon>Gammaproteobacteria</taxon>
        <taxon>Cellvibrionales</taxon>
        <taxon>Cellvibrionaceae</taxon>
        <taxon>Pseudomaricurvus</taxon>
    </lineage>
</organism>
<feature type="binding site" evidence="2">
    <location>
        <position position="58"/>
    </location>
    <ligand>
        <name>Fe cation</name>
        <dbReference type="ChEBI" id="CHEBI:24875"/>
    </ligand>
</feature>
<dbReference type="PIRSF" id="PIRSF006232">
    <property type="entry name" value="Pirin"/>
    <property type="match status" value="1"/>
</dbReference>
<dbReference type="Pfam" id="PF02678">
    <property type="entry name" value="Pirin"/>
    <property type="match status" value="1"/>
</dbReference>
<name>A0A9E5T2I3_9GAMM</name>
<dbReference type="Gene3D" id="2.60.120.10">
    <property type="entry name" value="Jelly Rolls"/>
    <property type="match status" value="2"/>
</dbReference>
<dbReference type="AlphaFoldDB" id="A0A9E5T2I3"/>
<feature type="binding site" evidence="2">
    <location>
        <position position="60"/>
    </location>
    <ligand>
        <name>Fe cation</name>
        <dbReference type="ChEBI" id="CHEBI:24875"/>
    </ligand>
</feature>
<evidence type="ECO:0000256" key="1">
    <source>
        <dbReference type="ARBA" id="ARBA00008416"/>
    </source>
</evidence>
<dbReference type="RefSeq" id="WP_167192426.1">
    <property type="nucleotide sequence ID" value="NZ_JAAONZ010000032.1"/>
</dbReference>
<dbReference type="SUPFAM" id="SSF51182">
    <property type="entry name" value="RmlC-like cupins"/>
    <property type="match status" value="1"/>
</dbReference>
<keyword evidence="2" id="KW-0479">Metal-binding</keyword>
<dbReference type="PANTHER" id="PTHR13903:SF8">
    <property type="entry name" value="PIRIN"/>
    <property type="match status" value="1"/>
</dbReference>
<gene>
    <name evidence="6" type="ORF">G8770_23145</name>
</gene>
<dbReference type="InterPro" id="IPR011051">
    <property type="entry name" value="RmlC_Cupin_sf"/>
</dbReference>
<sequence length="289" mass="32041">MNRKILALHTAQPSIDGDGVSIQRIAGQGHYSQFDPFLMLDEFRGGEDGKQTKGFPEHPHRGFETVTYMLDGVIEHRDHLGNVGRLVTGGVQWMTAGRGVLHSELPIADDSHFHGFQIWVNLPASEKMTAPKYREFGPEEIPVLELDNGNTIKVIAGELSLDDDLSVANRSATGPVKEVAIRPDYWDVNLNEKTSIRLPLSPDKRVLVYVYQGNIRIAQTESGIDVHPQQMAILDKGEALTISATEQSRFLVLAAHPIGEPVVSWGPFVMNTREEIEQAIRDYQAGTLV</sequence>
<comment type="similarity">
    <text evidence="1 3">Belongs to the pirin family.</text>
</comment>
<evidence type="ECO:0000256" key="2">
    <source>
        <dbReference type="PIRSR" id="PIRSR006232-1"/>
    </source>
</evidence>